<keyword evidence="4 5" id="KW-0963">Cytoplasm</keyword>
<dbReference type="Pfam" id="PF21982">
    <property type="entry name" value="RecX_HTH1"/>
    <property type="match status" value="1"/>
</dbReference>
<comment type="similarity">
    <text evidence="2 5">Belongs to the RecX family.</text>
</comment>
<evidence type="ECO:0000256" key="5">
    <source>
        <dbReference type="HAMAP-Rule" id="MF_01114"/>
    </source>
</evidence>
<proteinExistence type="inferred from homology"/>
<reference evidence="9 12" key="2">
    <citation type="submission" date="2020-12" db="EMBL/GenBank/DDBJ databases">
        <title>FDA dAtabase for Regulatory Grade micrObial Sequences (FDA-ARGOS): Supporting development and validation of Infectious Disease Dx tests.</title>
        <authorList>
            <person name="Sproer C."/>
            <person name="Gronow S."/>
            <person name="Severitt S."/>
            <person name="Schroder I."/>
            <person name="Tallon L."/>
            <person name="Sadzewicz L."/>
            <person name="Zhao X."/>
            <person name="Boylan J."/>
            <person name="Ott S."/>
            <person name="Bowen H."/>
            <person name="Vavikolanu K."/>
            <person name="Mehta A."/>
            <person name="Aluvathingal J."/>
            <person name="Nadendla S."/>
            <person name="Lowell S."/>
            <person name="Myers T."/>
            <person name="Yan Y."/>
            <person name="Sichtig H."/>
        </authorList>
    </citation>
    <scope>NUCLEOTIDE SEQUENCE [LARGE SCALE GENOMIC DNA]</scope>
    <source>
        <strain evidence="9 12">FDAARGOS_872</strain>
    </source>
</reference>
<evidence type="ECO:0000313" key="12">
    <source>
        <dbReference type="Proteomes" id="UP000594903"/>
    </source>
</evidence>
<name>A0A378XHI8_9BURK</name>
<dbReference type="STRING" id="1122619.GCA_000373745_00212"/>
<evidence type="ECO:0000313" key="10">
    <source>
        <dbReference type="EMBL" id="SUA57933.1"/>
    </source>
</evidence>
<evidence type="ECO:0000259" key="7">
    <source>
        <dbReference type="Pfam" id="PF21981"/>
    </source>
</evidence>
<accession>A0A378XHI8</accession>
<evidence type="ECO:0000259" key="6">
    <source>
        <dbReference type="Pfam" id="PF02631"/>
    </source>
</evidence>
<dbReference type="EMBL" id="CP065725">
    <property type="protein sequence ID" value="QPT39902.1"/>
    <property type="molecule type" value="Genomic_DNA"/>
</dbReference>
<evidence type="ECO:0000313" key="11">
    <source>
        <dbReference type="Proteomes" id="UP000254603"/>
    </source>
</evidence>
<dbReference type="GO" id="GO:0005737">
    <property type="term" value="C:cytoplasm"/>
    <property type="evidence" value="ECO:0007669"/>
    <property type="project" value="UniProtKB-SubCell"/>
</dbReference>
<dbReference type="Gene3D" id="1.10.10.10">
    <property type="entry name" value="Winged helix-like DNA-binding domain superfamily/Winged helix DNA-binding domain"/>
    <property type="match status" value="3"/>
</dbReference>
<evidence type="ECO:0000256" key="1">
    <source>
        <dbReference type="ARBA" id="ARBA00004496"/>
    </source>
</evidence>
<comment type="function">
    <text evidence="5">Modulates RecA activity.</text>
</comment>
<evidence type="ECO:0000256" key="4">
    <source>
        <dbReference type="ARBA" id="ARBA00022490"/>
    </source>
</evidence>
<sequence length="204" mass="23519">MSSKDADNTTEYASLAEELVAKSTAGAKQKSEVNLLAKAVAILSRRECSEKELRQRLQRYTDDMGAINAVVSRLQRENWQSDERFVESFVQSREQRWGNQKIFHALSQHDLDSEQLSELKEELKDSEYQRAREVWIRRFGDKYGVSLYDTETSGDDEFLSETEQQSFEEQAKEKAKQLRFLASRGFSADVVYKVVNSRGAPEED</sequence>
<dbReference type="InterPro" id="IPR036388">
    <property type="entry name" value="WH-like_DNA-bd_sf"/>
</dbReference>
<comment type="subcellular location">
    <subcellularLocation>
        <location evidence="1 5">Cytoplasm</location>
    </subcellularLocation>
</comment>
<dbReference type="InterPro" id="IPR003783">
    <property type="entry name" value="Regulatory_RecX"/>
</dbReference>
<keyword evidence="12" id="KW-1185">Reference proteome</keyword>
<feature type="domain" description="RecX third three-helical" evidence="7">
    <location>
        <begin position="169"/>
        <end position="195"/>
    </location>
</feature>
<dbReference type="InterPro" id="IPR053924">
    <property type="entry name" value="RecX_HTH_2nd"/>
</dbReference>
<dbReference type="InterPro" id="IPR053925">
    <property type="entry name" value="RecX_HTH_3rd"/>
</dbReference>
<evidence type="ECO:0000259" key="8">
    <source>
        <dbReference type="Pfam" id="PF21982"/>
    </source>
</evidence>
<organism evidence="10 11">
    <name type="scientific">Oligella ureolytica</name>
    <dbReference type="NCBI Taxonomy" id="90244"/>
    <lineage>
        <taxon>Bacteria</taxon>
        <taxon>Pseudomonadati</taxon>
        <taxon>Pseudomonadota</taxon>
        <taxon>Betaproteobacteria</taxon>
        <taxon>Burkholderiales</taxon>
        <taxon>Alcaligenaceae</taxon>
        <taxon>Oligella</taxon>
    </lineage>
</organism>
<dbReference type="RefSeq" id="WP_018573393.1">
    <property type="nucleotide sequence ID" value="NZ_CP065725.1"/>
</dbReference>
<evidence type="ECO:0000313" key="9">
    <source>
        <dbReference type="EMBL" id="QPT39902.1"/>
    </source>
</evidence>
<dbReference type="Pfam" id="PF02631">
    <property type="entry name" value="RecX_HTH2"/>
    <property type="match status" value="1"/>
</dbReference>
<dbReference type="InterPro" id="IPR053926">
    <property type="entry name" value="RecX_HTH_1st"/>
</dbReference>
<evidence type="ECO:0000256" key="3">
    <source>
        <dbReference type="ARBA" id="ARBA00018111"/>
    </source>
</evidence>
<dbReference type="Proteomes" id="UP000594903">
    <property type="component" value="Chromosome"/>
</dbReference>
<protein>
    <recommendedName>
        <fullName evidence="3 5">Regulatory protein RecX</fullName>
    </recommendedName>
</protein>
<dbReference type="PANTHER" id="PTHR33602:SF1">
    <property type="entry name" value="REGULATORY PROTEIN RECX FAMILY PROTEIN"/>
    <property type="match status" value="1"/>
</dbReference>
<feature type="domain" description="RecX second three-helical" evidence="6">
    <location>
        <begin position="81"/>
        <end position="115"/>
    </location>
</feature>
<reference evidence="10 11" key="1">
    <citation type="submission" date="2018-06" db="EMBL/GenBank/DDBJ databases">
        <authorList>
            <consortium name="Pathogen Informatics"/>
            <person name="Doyle S."/>
        </authorList>
    </citation>
    <scope>NUCLEOTIDE SEQUENCE [LARGE SCALE GENOMIC DNA]</scope>
    <source>
        <strain evidence="10 11">NCTC11997</strain>
    </source>
</reference>
<dbReference type="Pfam" id="PF21981">
    <property type="entry name" value="RecX_HTH3"/>
    <property type="match status" value="1"/>
</dbReference>
<dbReference type="OrthoDB" id="5295441at2"/>
<dbReference type="AlphaFoldDB" id="A0A378XHI8"/>
<dbReference type="GO" id="GO:0006282">
    <property type="term" value="P:regulation of DNA repair"/>
    <property type="evidence" value="ECO:0007669"/>
    <property type="project" value="UniProtKB-UniRule"/>
</dbReference>
<dbReference type="Proteomes" id="UP000254603">
    <property type="component" value="Unassembled WGS sequence"/>
</dbReference>
<dbReference type="PANTHER" id="PTHR33602">
    <property type="entry name" value="REGULATORY PROTEIN RECX FAMILY PROTEIN"/>
    <property type="match status" value="1"/>
</dbReference>
<dbReference type="EMBL" id="UGSB01000001">
    <property type="protein sequence ID" value="SUA57933.1"/>
    <property type="molecule type" value="Genomic_DNA"/>
</dbReference>
<feature type="domain" description="RecX first three-helical" evidence="8">
    <location>
        <begin position="37"/>
        <end position="74"/>
    </location>
</feature>
<gene>
    <name evidence="5 10" type="primary">recX</name>
    <name evidence="9" type="ORF">I6G29_12440</name>
    <name evidence="10" type="ORF">NCTC11997_02562</name>
</gene>
<dbReference type="HAMAP" id="MF_01114">
    <property type="entry name" value="RecX"/>
    <property type="match status" value="1"/>
</dbReference>
<evidence type="ECO:0000256" key="2">
    <source>
        <dbReference type="ARBA" id="ARBA00009695"/>
    </source>
</evidence>